<evidence type="ECO:0000256" key="5">
    <source>
        <dbReference type="SAM" id="MobiDB-lite"/>
    </source>
</evidence>
<feature type="domain" description="Lipoyl-binding" evidence="7">
    <location>
        <begin position="72"/>
        <end position="147"/>
    </location>
</feature>
<keyword evidence="6" id="KW-0732">Signal</keyword>
<dbReference type="Gene3D" id="2.40.50.100">
    <property type="match status" value="3"/>
</dbReference>
<dbReference type="InterPro" id="IPR003016">
    <property type="entry name" value="2-oxoA_DH_lipoyl-BS"/>
</dbReference>
<dbReference type="InterPro" id="IPR001078">
    <property type="entry name" value="2-oxoacid_DH_actylTfrase"/>
</dbReference>
<gene>
    <name evidence="9" type="ORF">Cvel_496</name>
</gene>
<evidence type="ECO:0000256" key="1">
    <source>
        <dbReference type="ARBA" id="ARBA00007317"/>
    </source>
</evidence>
<dbReference type="VEuPathDB" id="CryptoDB:Cvel_496"/>
<sequence length="937" mass="97708">MIPMGFSCAFFLCALLGAHARHLSASMGGKRQMGFLGLTGPSSSSLSSSLKRRRREWVSGEGADRTALASTTHEIFMPALSSTMKEGRIVQWTKNVGDKVDVGEVVMVVESDKADMDVESFNEGYLARKLVDEGGSANVGETVGLLAENADDLDKVDISDIPSGDGNRHDGTTAWKLPETAHPPASDADSVPQEFLSESALADVGAKEVFMPALSSTMTEGRVSKWLKSEGDRIEVGDTVMVVESDKADMDVESFEEGYLAQILVPEGESAAVGATCALIASSIEEIETVKAAGTQGIASGTNRRADGTTAVAPMPSAPAPAAAPPAAPAPVAAASPSVPTTDIFMPALSSTMTEGRVSQWQISVGDRVEVGQTVMVVESDKADMEVESFEEGYVAKILVGEGEMAAVGAPVALLVEKEGDISKAQTGGGGGAAPAATPGAPAAAAPAAVRAPAPSAPSISSPLSTFVPYSVDQDLASQLPPGWDADALKNEFWKRLNSFPEGKAYVDELSKTDKGKAELQRLLTSAAERVPPTTHLLQPEHARAGSIWQASGKARHAAARANVEAAELMGSGPGGRVFVDDVGRGQTRAAAPSGSAPAAAAPRAPVSSWTPAAGVVAATPMAKKLAKEKKVDIQVVRGTGNFGRVTEDDVKRHLGMPVEADIKAQKKAAAAEAVAAQAAPAKAADGGKAKEAKGPPPPPASAVDPSLLGQTLPMDALQKAVSKNMVASMEAPIFRVSRSICTDKFDQLYKDLKPKGVTVSALLAKAAGIAVDRHRLVNAAFDSAGGGAVKHPKNVNVAMAVATPDGGLITPVLQRAEERDIFDLSRNWKELVDKARQKKLSPQEYNSGTFYITNLGMFGVDSFEAILPAGSGTIMAVGAAKPVVAFQENGFMGVRKEMTVTLTCDHRHIYGSHAAEFLKTFAEILETEPERTLMFS</sequence>
<dbReference type="InterPro" id="IPR004167">
    <property type="entry name" value="PSBD"/>
</dbReference>
<evidence type="ECO:0000313" key="9">
    <source>
        <dbReference type="EMBL" id="CEM18998.1"/>
    </source>
</evidence>
<dbReference type="InterPro" id="IPR023213">
    <property type="entry name" value="CAT-like_dom_sf"/>
</dbReference>
<comment type="cofactor">
    <cofactor evidence="4">
        <name>(R)-lipoate</name>
        <dbReference type="ChEBI" id="CHEBI:83088"/>
    </cofactor>
</comment>
<dbReference type="AlphaFoldDB" id="A0A0G4FV98"/>
<keyword evidence="4" id="KW-0012">Acyltransferase</keyword>
<dbReference type="GO" id="GO:0006086">
    <property type="term" value="P:pyruvate decarboxylation to acetyl-CoA"/>
    <property type="evidence" value="ECO:0007669"/>
    <property type="project" value="InterPro"/>
</dbReference>
<keyword evidence="2 4" id="KW-0450">Lipoyl</keyword>
<keyword evidence="3" id="KW-0809">Transit peptide</keyword>
<evidence type="ECO:0000259" key="7">
    <source>
        <dbReference type="PROSITE" id="PS50968"/>
    </source>
</evidence>
<evidence type="ECO:0000256" key="3">
    <source>
        <dbReference type="ARBA" id="ARBA00022946"/>
    </source>
</evidence>
<dbReference type="EMBL" id="CDMZ01000662">
    <property type="protein sequence ID" value="CEM18998.1"/>
    <property type="molecule type" value="Genomic_DNA"/>
</dbReference>
<dbReference type="GO" id="GO:0004742">
    <property type="term" value="F:dihydrolipoyllysine-residue acetyltransferase activity"/>
    <property type="evidence" value="ECO:0007669"/>
    <property type="project" value="TreeGrafter"/>
</dbReference>
<feature type="compositionally biased region" description="Low complexity" evidence="5">
    <location>
        <begin position="590"/>
        <end position="608"/>
    </location>
</feature>
<dbReference type="Pfam" id="PF00198">
    <property type="entry name" value="2-oxoacid_dh"/>
    <property type="match status" value="1"/>
</dbReference>
<dbReference type="FunFam" id="2.40.50.100:FF:000010">
    <property type="entry name" value="Acetyltransferase component of pyruvate dehydrogenase complex"/>
    <property type="match status" value="3"/>
</dbReference>
<feature type="domain" description="Peripheral subunit-binding (PSBD)" evidence="8">
    <location>
        <begin position="618"/>
        <end position="655"/>
    </location>
</feature>
<dbReference type="GO" id="GO:0045254">
    <property type="term" value="C:pyruvate dehydrogenase complex"/>
    <property type="evidence" value="ECO:0007669"/>
    <property type="project" value="InterPro"/>
</dbReference>
<dbReference type="EC" id="2.3.1.-" evidence="4"/>
<feature type="domain" description="Lipoyl-binding" evidence="7">
    <location>
        <begin position="341"/>
        <end position="416"/>
    </location>
</feature>
<comment type="similarity">
    <text evidence="1 4">Belongs to the 2-oxoacid dehydrogenase family.</text>
</comment>
<evidence type="ECO:0000259" key="8">
    <source>
        <dbReference type="PROSITE" id="PS51826"/>
    </source>
</evidence>
<accession>A0A0G4FV98</accession>
<keyword evidence="4" id="KW-0808">Transferase</keyword>
<reference evidence="9" key="1">
    <citation type="submission" date="2014-11" db="EMBL/GenBank/DDBJ databases">
        <authorList>
            <person name="Otto D Thomas"/>
            <person name="Naeem Raeece"/>
        </authorList>
    </citation>
    <scope>NUCLEOTIDE SEQUENCE</scope>
</reference>
<feature type="region of interest" description="Disordered" evidence="5">
    <location>
        <begin position="298"/>
        <end position="337"/>
    </location>
</feature>
<protein>
    <recommendedName>
        <fullName evidence="4">Dihydrolipoamide acetyltransferase component of pyruvate dehydrogenase complex</fullName>
        <ecNumber evidence="4">2.3.1.-</ecNumber>
    </recommendedName>
</protein>
<dbReference type="PROSITE" id="PS51826">
    <property type="entry name" value="PSBD"/>
    <property type="match status" value="1"/>
</dbReference>
<dbReference type="PhylomeDB" id="A0A0G4FV98"/>
<feature type="signal peptide" evidence="6">
    <location>
        <begin position="1"/>
        <end position="20"/>
    </location>
</feature>
<dbReference type="Pfam" id="PF00364">
    <property type="entry name" value="Biotin_lipoyl"/>
    <property type="match status" value="3"/>
</dbReference>
<dbReference type="InterPro" id="IPR000089">
    <property type="entry name" value="Biotin_lipoyl"/>
</dbReference>
<evidence type="ECO:0000256" key="4">
    <source>
        <dbReference type="RuleBase" id="RU003423"/>
    </source>
</evidence>
<name>A0A0G4FV98_9ALVE</name>
<dbReference type="SUPFAM" id="SSF47005">
    <property type="entry name" value="Peripheral subunit-binding domain of 2-oxo acid dehydrogenase complex"/>
    <property type="match status" value="1"/>
</dbReference>
<evidence type="ECO:0000256" key="2">
    <source>
        <dbReference type="ARBA" id="ARBA00022823"/>
    </source>
</evidence>
<dbReference type="SUPFAM" id="SSF51230">
    <property type="entry name" value="Single hybrid motif"/>
    <property type="match status" value="3"/>
</dbReference>
<dbReference type="PROSITE" id="PS00189">
    <property type="entry name" value="LIPOYL"/>
    <property type="match status" value="3"/>
</dbReference>
<evidence type="ECO:0000256" key="6">
    <source>
        <dbReference type="SAM" id="SignalP"/>
    </source>
</evidence>
<dbReference type="InterPro" id="IPR036625">
    <property type="entry name" value="E3-bd_dom_sf"/>
</dbReference>
<dbReference type="PANTHER" id="PTHR23151:SF75">
    <property type="entry name" value="DIHYDROLIPOYLLYSINE-RESIDUE ACETYLTRANSFERASE COMPONENT 5 OF PYRUVATE DEHYDROGENASE COMPLEX, CHLOROPLASTIC"/>
    <property type="match status" value="1"/>
</dbReference>
<dbReference type="InterPro" id="IPR011053">
    <property type="entry name" value="Single_hybrid_motif"/>
</dbReference>
<dbReference type="InterPro" id="IPR045257">
    <property type="entry name" value="E2/Pdx1"/>
</dbReference>
<dbReference type="Pfam" id="PF02817">
    <property type="entry name" value="E3_binding"/>
    <property type="match status" value="1"/>
</dbReference>
<dbReference type="SUPFAM" id="SSF52777">
    <property type="entry name" value="CoA-dependent acyltransferases"/>
    <property type="match status" value="1"/>
</dbReference>
<feature type="region of interest" description="Disordered" evidence="5">
    <location>
        <begin position="682"/>
        <end position="708"/>
    </location>
</feature>
<dbReference type="Gene3D" id="3.30.559.10">
    <property type="entry name" value="Chloramphenicol acetyltransferase-like domain"/>
    <property type="match status" value="1"/>
</dbReference>
<feature type="domain" description="Lipoyl-binding" evidence="7">
    <location>
        <begin position="206"/>
        <end position="281"/>
    </location>
</feature>
<feature type="compositionally biased region" description="Pro residues" evidence="5">
    <location>
        <begin position="316"/>
        <end position="329"/>
    </location>
</feature>
<feature type="region of interest" description="Disordered" evidence="5">
    <location>
        <begin position="589"/>
        <end position="608"/>
    </location>
</feature>
<dbReference type="CDD" id="cd06849">
    <property type="entry name" value="lipoyl_domain"/>
    <property type="match status" value="3"/>
</dbReference>
<feature type="region of interest" description="Disordered" evidence="5">
    <location>
        <begin position="159"/>
        <end position="191"/>
    </location>
</feature>
<feature type="chain" id="PRO_5005189317" description="Dihydrolipoamide acetyltransferase component of pyruvate dehydrogenase complex" evidence="6">
    <location>
        <begin position="21"/>
        <end position="937"/>
    </location>
</feature>
<dbReference type="Gene3D" id="4.10.320.10">
    <property type="entry name" value="E3-binding domain"/>
    <property type="match status" value="1"/>
</dbReference>
<dbReference type="PANTHER" id="PTHR23151">
    <property type="entry name" value="DIHYDROLIPOAMIDE ACETYL/SUCCINYL-TRANSFERASE-RELATED"/>
    <property type="match status" value="1"/>
</dbReference>
<organism evidence="9">
    <name type="scientific">Chromera velia CCMP2878</name>
    <dbReference type="NCBI Taxonomy" id="1169474"/>
    <lineage>
        <taxon>Eukaryota</taxon>
        <taxon>Sar</taxon>
        <taxon>Alveolata</taxon>
        <taxon>Colpodellida</taxon>
        <taxon>Chromeraceae</taxon>
        <taxon>Chromera</taxon>
    </lineage>
</organism>
<proteinExistence type="inferred from homology"/>
<dbReference type="PROSITE" id="PS50968">
    <property type="entry name" value="BIOTINYL_LIPOYL"/>
    <property type="match status" value="3"/>
</dbReference>